<dbReference type="Gene3D" id="3.40.605.10">
    <property type="entry name" value="Aldehyde Dehydrogenase, Chain A, domain 1"/>
    <property type="match status" value="1"/>
</dbReference>
<dbReference type="InterPro" id="IPR016162">
    <property type="entry name" value="Ald_DH_N"/>
</dbReference>
<evidence type="ECO:0000313" key="1">
    <source>
        <dbReference type="EMBL" id="VBB41271.1"/>
    </source>
</evidence>
<dbReference type="Gene3D" id="3.40.309.10">
    <property type="entry name" value="Aldehyde Dehydrogenase, Chain A, domain 2"/>
    <property type="match status" value="1"/>
</dbReference>
<evidence type="ECO:0008006" key="2">
    <source>
        <dbReference type="Google" id="ProtNLM"/>
    </source>
</evidence>
<protein>
    <recommendedName>
        <fullName evidence="2">Aldehyde dehydrogenase domain-containing protein</fullName>
    </recommendedName>
</protein>
<proteinExistence type="predicted"/>
<dbReference type="GO" id="GO:0016620">
    <property type="term" value="F:oxidoreductase activity, acting on the aldehyde or oxo group of donors, NAD or NADP as acceptor"/>
    <property type="evidence" value="ECO:0007669"/>
    <property type="project" value="InterPro"/>
</dbReference>
<accession>A0A653A0U6</accession>
<reference evidence="1" key="1">
    <citation type="submission" date="2018-07" db="EMBL/GenBank/DDBJ databases">
        <authorList>
            <consortium name="Genoscope - CEA"/>
            <person name="William W."/>
        </authorList>
    </citation>
    <scope>NUCLEOTIDE SEQUENCE</scope>
    <source>
        <strain evidence="1">IK1</strain>
    </source>
</reference>
<dbReference type="AlphaFoldDB" id="A0A653A0U6"/>
<dbReference type="EMBL" id="UPXP01000038">
    <property type="protein sequence ID" value="VBB41271.1"/>
    <property type="molecule type" value="Genomic_DNA"/>
</dbReference>
<dbReference type="InterPro" id="IPR016163">
    <property type="entry name" value="Ald_DH_C"/>
</dbReference>
<gene>
    <name evidence="1" type="ORF">TRIP_E90097</name>
</gene>
<sequence>MLKLATRARVSRVMVRQTQPYGNSGNYDNGMPFGLTLGCGTWGGNITNENIHWKHFLNITWVSKPITPMVPDENKIFGEHWKKYGK</sequence>
<name>A0A653A0U6_9SPIR</name>
<organism evidence="1">
    <name type="scientific">uncultured Spirochaetota bacterium</name>
    <dbReference type="NCBI Taxonomy" id="460511"/>
    <lineage>
        <taxon>Bacteria</taxon>
        <taxon>Pseudomonadati</taxon>
        <taxon>Spirochaetota</taxon>
        <taxon>environmental samples</taxon>
    </lineage>
</organism>